<dbReference type="PANTHER" id="PTHR30136:SF33">
    <property type="entry name" value="TRANSCRIPTIONAL REGULATORY PROTEIN"/>
    <property type="match status" value="1"/>
</dbReference>
<dbReference type="SUPFAM" id="SSF46785">
    <property type="entry name" value="Winged helix' DNA-binding domain"/>
    <property type="match status" value="1"/>
</dbReference>
<keyword evidence="2" id="KW-0238">DNA-binding</keyword>
<dbReference type="InterPro" id="IPR050707">
    <property type="entry name" value="HTH_MetabolicPath_Reg"/>
</dbReference>
<dbReference type="InterPro" id="IPR036390">
    <property type="entry name" value="WH_DNA-bd_sf"/>
</dbReference>
<keyword evidence="1" id="KW-0805">Transcription regulation</keyword>
<dbReference type="GO" id="GO:0045892">
    <property type="term" value="P:negative regulation of DNA-templated transcription"/>
    <property type="evidence" value="ECO:0007669"/>
    <property type="project" value="TreeGrafter"/>
</dbReference>
<dbReference type="InterPro" id="IPR029016">
    <property type="entry name" value="GAF-like_dom_sf"/>
</dbReference>
<evidence type="ECO:0000313" key="6">
    <source>
        <dbReference type="EMBL" id="RPJ90641.1"/>
    </source>
</evidence>
<evidence type="ECO:0000313" key="7">
    <source>
        <dbReference type="Proteomes" id="UP000285324"/>
    </source>
</evidence>
<evidence type="ECO:0000256" key="3">
    <source>
        <dbReference type="ARBA" id="ARBA00023163"/>
    </source>
</evidence>
<dbReference type="PANTHER" id="PTHR30136">
    <property type="entry name" value="HELIX-TURN-HELIX TRANSCRIPTIONAL REGULATOR, ICLR FAMILY"/>
    <property type="match status" value="1"/>
</dbReference>
<proteinExistence type="predicted"/>
<evidence type="ECO:0000259" key="5">
    <source>
        <dbReference type="PROSITE" id="PS51078"/>
    </source>
</evidence>
<dbReference type="Gene3D" id="3.30.450.40">
    <property type="match status" value="1"/>
</dbReference>
<evidence type="ECO:0000256" key="2">
    <source>
        <dbReference type="ARBA" id="ARBA00023125"/>
    </source>
</evidence>
<dbReference type="EMBL" id="QVXO01000024">
    <property type="protein sequence ID" value="RPJ90641.1"/>
    <property type="molecule type" value="Genomic_DNA"/>
</dbReference>
<sequence>MDSAHQKKTPGKTGRLTTTLERGLRVLQCFDSRDAVLSNGEITKRTGLPKATVSRLTHTLVQLGYLRVSPDNGQFILGIGVLCLGYPLMSGNVLSPSMSQHLTRLAQLIDGTATISMRDHLRIVSLQSESANDVLRRRPGIGLSLPFCGSTAGLAWLIGATEDERARAIRELHYAADEEAVVKYLNLYRNAAAFHRREGYVMTENLVHQDTAVYARTLYRRPGEDLLILSCAISTRTPAGQDARTSVPRLLAGVAETLNDDLRKPTRSRASDRASA</sequence>
<dbReference type="InterPro" id="IPR014757">
    <property type="entry name" value="Tscrpt_reg_IclR_C"/>
</dbReference>
<name>A0A424WBU8_ALCXX</name>
<dbReference type="GO" id="GO:0003700">
    <property type="term" value="F:DNA-binding transcription factor activity"/>
    <property type="evidence" value="ECO:0007669"/>
    <property type="project" value="TreeGrafter"/>
</dbReference>
<dbReference type="GO" id="GO:0003677">
    <property type="term" value="F:DNA binding"/>
    <property type="evidence" value="ECO:0007669"/>
    <property type="project" value="UniProtKB-KW"/>
</dbReference>
<keyword evidence="3" id="KW-0804">Transcription</keyword>
<protein>
    <submittedName>
        <fullName evidence="6">IclR family transcriptional regulator</fullName>
    </submittedName>
</protein>
<dbReference type="Gene3D" id="1.10.10.10">
    <property type="entry name" value="Winged helix-like DNA-binding domain superfamily/Winged helix DNA-binding domain"/>
    <property type="match status" value="1"/>
</dbReference>
<organism evidence="6 7">
    <name type="scientific">Alcaligenes xylosoxydans xylosoxydans</name>
    <name type="common">Achromobacter xylosoxidans</name>
    <dbReference type="NCBI Taxonomy" id="85698"/>
    <lineage>
        <taxon>Bacteria</taxon>
        <taxon>Pseudomonadati</taxon>
        <taxon>Pseudomonadota</taxon>
        <taxon>Betaproteobacteria</taxon>
        <taxon>Burkholderiales</taxon>
        <taxon>Alcaligenaceae</taxon>
        <taxon>Achromobacter</taxon>
    </lineage>
</organism>
<dbReference type="SMART" id="SM00346">
    <property type="entry name" value="HTH_ICLR"/>
    <property type="match status" value="1"/>
</dbReference>
<reference evidence="6 7" key="1">
    <citation type="submission" date="2018-08" db="EMBL/GenBank/DDBJ databases">
        <title>Achromobacter xylosoxidans Genome sequencing and assembly.</title>
        <authorList>
            <person name="Wang R."/>
            <person name="Rensing C."/>
            <person name="Li Y."/>
        </authorList>
    </citation>
    <scope>NUCLEOTIDE SEQUENCE [LARGE SCALE GENOMIC DNA]</scope>
    <source>
        <strain evidence="6 7">GD003A</strain>
    </source>
</reference>
<dbReference type="InterPro" id="IPR005471">
    <property type="entry name" value="Tscrpt_reg_IclR_N"/>
</dbReference>
<dbReference type="OrthoDB" id="5401369at2"/>
<dbReference type="InterPro" id="IPR036388">
    <property type="entry name" value="WH-like_DNA-bd_sf"/>
</dbReference>
<evidence type="ECO:0000256" key="1">
    <source>
        <dbReference type="ARBA" id="ARBA00023015"/>
    </source>
</evidence>
<dbReference type="SUPFAM" id="SSF55781">
    <property type="entry name" value="GAF domain-like"/>
    <property type="match status" value="1"/>
</dbReference>
<evidence type="ECO:0000259" key="4">
    <source>
        <dbReference type="PROSITE" id="PS51077"/>
    </source>
</evidence>
<accession>A0A424WBU8</accession>
<dbReference type="Proteomes" id="UP000285324">
    <property type="component" value="Unassembled WGS sequence"/>
</dbReference>
<dbReference type="AlphaFoldDB" id="A0A424WBU8"/>
<dbReference type="PROSITE" id="PS51077">
    <property type="entry name" value="HTH_ICLR"/>
    <property type="match status" value="1"/>
</dbReference>
<dbReference type="RefSeq" id="WP_118933079.1">
    <property type="nucleotide sequence ID" value="NZ_CP061008.1"/>
</dbReference>
<feature type="domain" description="IclR-ED" evidence="5">
    <location>
        <begin position="80"/>
        <end position="264"/>
    </location>
</feature>
<comment type="caution">
    <text evidence="6">The sequence shown here is derived from an EMBL/GenBank/DDBJ whole genome shotgun (WGS) entry which is preliminary data.</text>
</comment>
<dbReference type="PROSITE" id="PS51078">
    <property type="entry name" value="ICLR_ED"/>
    <property type="match status" value="1"/>
</dbReference>
<gene>
    <name evidence="6" type="ORF">DY367_16745</name>
</gene>
<dbReference type="Pfam" id="PF09339">
    <property type="entry name" value="HTH_IclR"/>
    <property type="match status" value="1"/>
</dbReference>
<feature type="domain" description="HTH iclR-type" evidence="4">
    <location>
        <begin position="17"/>
        <end position="79"/>
    </location>
</feature>